<feature type="compositionally biased region" description="Acidic residues" evidence="2">
    <location>
        <begin position="235"/>
        <end position="253"/>
    </location>
</feature>
<keyword evidence="3" id="KW-1185">Reference proteome</keyword>
<feature type="compositionally biased region" description="Basic and acidic residues" evidence="2">
    <location>
        <begin position="269"/>
        <end position="284"/>
    </location>
</feature>
<dbReference type="AlphaFoldDB" id="A0A6P5N0Z8"/>
<evidence type="ECO:0000256" key="2">
    <source>
        <dbReference type="SAM" id="MobiDB-lite"/>
    </source>
</evidence>
<dbReference type="KEGG" id="adu:110277559"/>
<dbReference type="PANTHER" id="PTHR34380:SF1">
    <property type="entry name" value="OS01G0221300 PROTEIN"/>
    <property type="match status" value="1"/>
</dbReference>
<dbReference type="GeneID" id="110277559"/>
<reference evidence="4" key="2">
    <citation type="submission" date="2025-08" db="UniProtKB">
        <authorList>
            <consortium name="RefSeq"/>
        </authorList>
    </citation>
    <scope>IDENTIFICATION</scope>
    <source>
        <tissue evidence="4">Whole plant</tissue>
    </source>
</reference>
<dbReference type="RefSeq" id="XP_020990505.2">
    <property type="nucleotide sequence ID" value="XM_021134846.2"/>
</dbReference>
<keyword evidence="1" id="KW-0175">Coiled coil</keyword>
<feature type="region of interest" description="Disordered" evidence="2">
    <location>
        <begin position="231"/>
        <end position="308"/>
    </location>
</feature>
<evidence type="ECO:0000313" key="3">
    <source>
        <dbReference type="Proteomes" id="UP000515211"/>
    </source>
</evidence>
<dbReference type="PANTHER" id="PTHR34380">
    <property type="entry name" value="BNAA03G12380D PROTEIN"/>
    <property type="match status" value="1"/>
</dbReference>
<feature type="coiled-coil region" evidence="1">
    <location>
        <begin position="139"/>
        <end position="190"/>
    </location>
</feature>
<protein>
    <submittedName>
        <fullName evidence="4">Uncharacterized protein LOC110277559 isoform X2</fullName>
    </submittedName>
</protein>
<evidence type="ECO:0000256" key="1">
    <source>
        <dbReference type="SAM" id="Coils"/>
    </source>
</evidence>
<evidence type="ECO:0000313" key="4">
    <source>
        <dbReference type="RefSeq" id="XP_020990505.2"/>
    </source>
</evidence>
<dbReference type="Proteomes" id="UP000515211">
    <property type="component" value="Chromosome 1"/>
</dbReference>
<feature type="region of interest" description="Disordered" evidence="2">
    <location>
        <begin position="332"/>
        <end position="429"/>
    </location>
</feature>
<sequence length="429" mass="47341">MSLRSQTPKTVPVSLRGASAAHTNQNETTIPGLVSELRATFLTRDFDRVERALLERESRLVAAIQEKDQEIASLKVKDSIHTLDKLNLESQLKEFRNGGSKVFVEVKKEENVDSDLSGAGKCMHCLEMKNELEKEKGVSESLRDRNMQLEFEKSELLEERKKWDDQRCVVDDLKKRNIELEAEKFGLLEEKKKWDDAKGGIDGLSEEERNGADEASVEYWKRKFIELSERLEREAAEDDDEDDDDNDDDDDDGGGGGGGGDDGDGSNIEENKTGAEKVALERNENVGLSSRDSATLIIPSKDGAGVTAASAKGSLGTAGFIYIDSDEDECNSQRTLQRKDTKPKVMADNEILSSSGAVKRKQRPSASISDVGRNNDVLDGSDCDTASNSCSSSGSLYDMDQLPLSSLTSKKRMRTEPDTLLVRTLNQSK</sequence>
<reference evidence="3" key="1">
    <citation type="journal article" date="2016" name="Nat. Genet.">
        <title>The genome sequences of Arachis duranensis and Arachis ipaensis, the diploid ancestors of cultivated peanut.</title>
        <authorList>
            <person name="Bertioli D.J."/>
            <person name="Cannon S.B."/>
            <person name="Froenicke L."/>
            <person name="Huang G."/>
            <person name="Farmer A.D."/>
            <person name="Cannon E.K."/>
            <person name="Liu X."/>
            <person name="Gao D."/>
            <person name="Clevenger J."/>
            <person name="Dash S."/>
            <person name="Ren L."/>
            <person name="Moretzsohn M.C."/>
            <person name="Shirasawa K."/>
            <person name="Huang W."/>
            <person name="Vidigal B."/>
            <person name="Abernathy B."/>
            <person name="Chu Y."/>
            <person name="Niederhuth C.E."/>
            <person name="Umale P."/>
            <person name="Araujo A.C."/>
            <person name="Kozik A."/>
            <person name="Kim K.D."/>
            <person name="Burow M.D."/>
            <person name="Varshney R.K."/>
            <person name="Wang X."/>
            <person name="Zhang X."/>
            <person name="Barkley N."/>
            <person name="Guimaraes P.M."/>
            <person name="Isobe S."/>
            <person name="Guo B."/>
            <person name="Liao B."/>
            <person name="Stalker H.T."/>
            <person name="Schmitz R.J."/>
            <person name="Scheffler B.E."/>
            <person name="Leal-Bertioli S.C."/>
            <person name="Xun X."/>
            <person name="Jackson S.A."/>
            <person name="Michelmore R."/>
            <person name="Ozias-Akins P."/>
        </authorList>
    </citation>
    <scope>NUCLEOTIDE SEQUENCE [LARGE SCALE GENOMIC DNA]</scope>
    <source>
        <strain evidence="3">cv. V14167</strain>
    </source>
</reference>
<accession>A0A6P5N0Z8</accession>
<gene>
    <name evidence="4" type="primary">LOC110277559</name>
</gene>
<feature type="compositionally biased region" description="Basic and acidic residues" evidence="2">
    <location>
        <begin position="337"/>
        <end position="347"/>
    </location>
</feature>
<feature type="compositionally biased region" description="Polar residues" evidence="2">
    <location>
        <begin position="384"/>
        <end position="395"/>
    </location>
</feature>
<organism evidence="3 4">
    <name type="scientific">Arachis duranensis</name>
    <name type="common">Wild peanut</name>
    <dbReference type="NCBI Taxonomy" id="130453"/>
    <lineage>
        <taxon>Eukaryota</taxon>
        <taxon>Viridiplantae</taxon>
        <taxon>Streptophyta</taxon>
        <taxon>Embryophyta</taxon>
        <taxon>Tracheophyta</taxon>
        <taxon>Spermatophyta</taxon>
        <taxon>Magnoliopsida</taxon>
        <taxon>eudicotyledons</taxon>
        <taxon>Gunneridae</taxon>
        <taxon>Pentapetalae</taxon>
        <taxon>rosids</taxon>
        <taxon>fabids</taxon>
        <taxon>Fabales</taxon>
        <taxon>Fabaceae</taxon>
        <taxon>Papilionoideae</taxon>
        <taxon>50 kb inversion clade</taxon>
        <taxon>dalbergioids sensu lato</taxon>
        <taxon>Dalbergieae</taxon>
        <taxon>Pterocarpus clade</taxon>
        <taxon>Arachis</taxon>
    </lineage>
</organism>
<proteinExistence type="predicted"/>
<name>A0A6P5N0Z8_ARADU</name>